<evidence type="ECO:0000256" key="5">
    <source>
        <dbReference type="ARBA" id="ARBA00020963"/>
    </source>
</evidence>
<dbReference type="PANTHER" id="PTHR12213">
    <property type="entry name" value="CORRINOID ADENOSYLTRANSFERASE"/>
    <property type="match status" value="1"/>
</dbReference>
<evidence type="ECO:0000313" key="17">
    <source>
        <dbReference type="EMBL" id="SHF30031.1"/>
    </source>
</evidence>
<dbReference type="SUPFAM" id="SSF89028">
    <property type="entry name" value="Cobalamin adenosyltransferase-like"/>
    <property type="match status" value="1"/>
</dbReference>
<dbReference type="GO" id="GO:0009236">
    <property type="term" value="P:cobalamin biosynthetic process"/>
    <property type="evidence" value="ECO:0007669"/>
    <property type="project" value="UniProtKB-UniRule"/>
</dbReference>
<reference evidence="17 18" key="1">
    <citation type="submission" date="2016-11" db="EMBL/GenBank/DDBJ databases">
        <authorList>
            <person name="Jaros S."/>
            <person name="Januszkiewicz K."/>
            <person name="Wedrychowicz H."/>
        </authorList>
    </citation>
    <scope>NUCLEOTIDE SEQUENCE [LARGE SCALE GENOMIC DNA]</scope>
    <source>
        <strain evidence="17 18">DSM 44666</strain>
    </source>
</reference>
<name>A0A1M5AID8_9BACL</name>
<keyword evidence="7 15" id="KW-0808">Transferase</keyword>
<keyword evidence="8 15" id="KW-0547">Nucleotide-binding</keyword>
<evidence type="ECO:0000256" key="2">
    <source>
        <dbReference type="ARBA" id="ARBA00007487"/>
    </source>
</evidence>
<dbReference type="EMBL" id="FQVL01000014">
    <property type="protein sequence ID" value="SHF30031.1"/>
    <property type="molecule type" value="Genomic_DNA"/>
</dbReference>
<accession>A0A1M5AID8</accession>
<sequence>MKIYTKKGDQGHTSLIGARVSKDHIQIEACGTVDECNAQLGEAITHCQKETFLHPVAQILEQLQHQLFDLGADLAQAGKQKQFTVHERMIQRLEVWIDQFEDELTPLRAFILPGGTPAASSLHLARVLARRAERRVVTLLHQEEGNPEVRRYLNRLSDLLFVLARVANARSKVEDVEYRRG</sequence>
<evidence type="ECO:0000256" key="13">
    <source>
        <dbReference type="ARBA" id="ARBA00048555"/>
    </source>
</evidence>
<dbReference type="OrthoDB" id="9778896at2"/>
<keyword evidence="18" id="KW-1185">Reference proteome</keyword>
<dbReference type="STRING" id="112248.SAMN05444392_11423"/>
<dbReference type="GO" id="GO:0005524">
    <property type="term" value="F:ATP binding"/>
    <property type="evidence" value="ECO:0007669"/>
    <property type="project" value="UniProtKB-UniRule"/>
</dbReference>
<dbReference type="RefSeq" id="WP_073157141.1">
    <property type="nucleotide sequence ID" value="NZ_FQVL01000014.1"/>
</dbReference>
<proteinExistence type="inferred from homology"/>
<gene>
    <name evidence="17" type="ORF">SAMN05444392_11423</name>
</gene>
<evidence type="ECO:0000256" key="9">
    <source>
        <dbReference type="ARBA" id="ARBA00022840"/>
    </source>
</evidence>
<comment type="catalytic activity">
    <reaction evidence="14 15">
        <text>2 cob(II)alamin + reduced [electron-transfer flavoprotein] + 2 ATP = 2 adenosylcob(III)alamin + 2 triphosphate + oxidized [electron-transfer flavoprotein] + 3 H(+)</text>
        <dbReference type="Rhea" id="RHEA:28671"/>
        <dbReference type="Rhea" id="RHEA-COMP:10685"/>
        <dbReference type="Rhea" id="RHEA-COMP:10686"/>
        <dbReference type="ChEBI" id="CHEBI:15378"/>
        <dbReference type="ChEBI" id="CHEBI:16304"/>
        <dbReference type="ChEBI" id="CHEBI:18036"/>
        <dbReference type="ChEBI" id="CHEBI:18408"/>
        <dbReference type="ChEBI" id="CHEBI:30616"/>
        <dbReference type="ChEBI" id="CHEBI:57692"/>
        <dbReference type="ChEBI" id="CHEBI:58307"/>
        <dbReference type="EC" id="2.5.1.17"/>
    </reaction>
</comment>
<dbReference type="InterPro" id="IPR036451">
    <property type="entry name" value="CblAdoTrfase-like_sf"/>
</dbReference>
<evidence type="ECO:0000256" key="8">
    <source>
        <dbReference type="ARBA" id="ARBA00022741"/>
    </source>
</evidence>
<keyword evidence="9 15" id="KW-0067">ATP-binding</keyword>
<evidence type="ECO:0000313" key="18">
    <source>
        <dbReference type="Proteomes" id="UP000184476"/>
    </source>
</evidence>
<organism evidence="17 18">
    <name type="scientific">Seinonella peptonophila</name>
    <dbReference type="NCBI Taxonomy" id="112248"/>
    <lineage>
        <taxon>Bacteria</taxon>
        <taxon>Bacillati</taxon>
        <taxon>Bacillota</taxon>
        <taxon>Bacilli</taxon>
        <taxon>Bacillales</taxon>
        <taxon>Thermoactinomycetaceae</taxon>
        <taxon>Seinonella</taxon>
    </lineage>
</organism>
<evidence type="ECO:0000256" key="7">
    <source>
        <dbReference type="ARBA" id="ARBA00022679"/>
    </source>
</evidence>
<dbReference type="InterPro" id="IPR016030">
    <property type="entry name" value="CblAdoTrfase-like"/>
</dbReference>
<comment type="subunit">
    <text evidence="3">Homotrimer.</text>
</comment>
<dbReference type="InterPro" id="IPR029499">
    <property type="entry name" value="PduO-typ"/>
</dbReference>
<evidence type="ECO:0000256" key="10">
    <source>
        <dbReference type="ARBA" id="ARBA00031529"/>
    </source>
</evidence>
<evidence type="ECO:0000256" key="14">
    <source>
        <dbReference type="ARBA" id="ARBA00048692"/>
    </source>
</evidence>
<evidence type="ECO:0000256" key="3">
    <source>
        <dbReference type="ARBA" id="ARBA00011233"/>
    </source>
</evidence>
<dbReference type="NCBIfam" id="TIGR00636">
    <property type="entry name" value="PduO_Nterm"/>
    <property type="match status" value="1"/>
</dbReference>
<comment type="catalytic activity">
    <reaction evidence="13 15">
        <text>2 cob(II)yrinate a,c diamide + reduced [electron-transfer flavoprotein] + 2 ATP = 2 adenosylcob(III)yrinate a,c-diamide + 2 triphosphate + oxidized [electron-transfer flavoprotein] + 3 H(+)</text>
        <dbReference type="Rhea" id="RHEA:11528"/>
        <dbReference type="Rhea" id="RHEA-COMP:10685"/>
        <dbReference type="Rhea" id="RHEA-COMP:10686"/>
        <dbReference type="ChEBI" id="CHEBI:15378"/>
        <dbReference type="ChEBI" id="CHEBI:18036"/>
        <dbReference type="ChEBI" id="CHEBI:30616"/>
        <dbReference type="ChEBI" id="CHEBI:57692"/>
        <dbReference type="ChEBI" id="CHEBI:58307"/>
        <dbReference type="ChEBI" id="CHEBI:58503"/>
        <dbReference type="ChEBI" id="CHEBI:58537"/>
        <dbReference type="EC" id="2.5.1.17"/>
    </reaction>
</comment>
<comment type="pathway">
    <text evidence="1 15">Cofactor biosynthesis; adenosylcobalamin biosynthesis; adenosylcobalamin from cob(II)yrinate a,c-diamide: step 2/7.</text>
</comment>
<evidence type="ECO:0000256" key="1">
    <source>
        <dbReference type="ARBA" id="ARBA00005121"/>
    </source>
</evidence>
<feature type="domain" description="Cobalamin adenosyltransferase-like" evidence="16">
    <location>
        <begin position="3"/>
        <end position="167"/>
    </location>
</feature>
<dbReference type="AlphaFoldDB" id="A0A1M5AID8"/>
<dbReference type="Pfam" id="PF01923">
    <property type="entry name" value="Cob_adeno_trans"/>
    <property type="match status" value="1"/>
</dbReference>
<evidence type="ECO:0000256" key="4">
    <source>
        <dbReference type="ARBA" id="ARBA00012454"/>
    </source>
</evidence>
<evidence type="ECO:0000256" key="6">
    <source>
        <dbReference type="ARBA" id="ARBA00022573"/>
    </source>
</evidence>
<dbReference type="EC" id="2.5.1.17" evidence="4 15"/>
<evidence type="ECO:0000259" key="16">
    <source>
        <dbReference type="Pfam" id="PF01923"/>
    </source>
</evidence>
<dbReference type="UniPathway" id="UPA00148">
    <property type="reaction ID" value="UER00233"/>
</dbReference>
<dbReference type="Proteomes" id="UP000184476">
    <property type="component" value="Unassembled WGS sequence"/>
</dbReference>
<comment type="similarity">
    <text evidence="2 15">Belongs to the Cob(I)alamin adenosyltransferase family.</text>
</comment>
<protein>
    <recommendedName>
        <fullName evidence="5 15">Corrinoid adenosyltransferase</fullName>
        <ecNumber evidence="4 15">2.5.1.17</ecNumber>
    </recommendedName>
    <alternativeName>
        <fullName evidence="10 15">Cob(II)alamin adenosyltransferase</fullName>
    </alternativeName>
    <alternativeName>
        <fullName evidence="12 15">Cob(II)yrinic acid a,c-diamide adenosyltransferase</fullName>
    </alternativeName>
    <alternativeName>
        <fullName evidence="11 15">Cobinamide/cobalamin adenosyltransferase</fullName>
    </alternativeName>
</protein>
<dbReference type="GO" id="GO:0008817">
    <property type="term" value="F:corrinoid adenosyltransferase activity"/>
    <property type="evidence" value="ECO:0007669"/>
    <property type="project" value="UniProtKB-UniRule"/>
</dbReference>
<dbReference type="PANTHER" id="PTHR12213:SF0">
    <property type="entry name" value="CORRINOID ADENOSYLTRANSFERASE MMAB"/>
    <property type="match status" value="1"/>
</dbReference>
<evidence type="ECO:0000256" key="15">
    <source>
        <dbReference type="RuleBase" id="RU366026"/>
    </source>
</evidence>
<evidence type="ECO:0000256" key="12">
    <source>
        <dbReference type="ARBA" id="ARBA00033354"/>
    </source>
</evidence>
<dbReference type="FunFam" id="1.20.1200.10:FF:000001">
    <property type="entry name" value="Cob(I)yrinic acid a,c-diamide adenosyltransferase"/>
    <property type="match status" value="1"/>
</dbReference>
<keyword evidence="6 15" id="KW-0169">Cobalamin biosynthesis</keyword>
<dbReference type="Gene3D" id="1.20.1200.10">
    <property type="entry name" value="Cobalamin adenosyltransferase-like"/>
    <property type="match status" value="1"/>
</dbReference>
<evidence type="ECO:0000256" key="11">
    <source>
        <dbReference type="ARBA" id="ARBA00033334"/>
    </source>
</evidence>